<comment type="caution">
    <text evidence="1">The sequence shown here is derived from an EMBL/GenBank/DDBJ whole genome shotgun (WGS) entry which is preliminary data.</text>
</comment>
<organism evidence="1">
    <name type="scientific">candidate division CPR3 bacterium</name>
    <dbReference type="NCBI Taxonomy" id="2268181"/>
    <lineage>
        <taxon>Bacteria</taxon>
        <taxon>Bacteria division CPR3</taxon>
    </lineage>
</organism>
<accession>A0A7C1NJU1</accession>
<sequence>MSHVAKYDLGLTGAVSKDLMAIAMAAVAATNKGKVVVGKDANVKDTYGNPTKVEASISTPGLPLGVGVDFTPSGPKWVTDSWGKKNQVDSLTAQIKQAYISLAVTTAAKRMGFNSKVKMNNAILSIELEK</sequence>
<evidence type="ECO:0000313" key="1">
    <source>
        <dbReference type="EMBL" id="HEB13650.1"/>
    </source>
</evidence>
<gene>
    <name evidence="1" type="ORF">ENI13_01575</name>
</gene>
<name>A0A7C1NJU1_UNCC3</name>
<protein>
    <submittedName>
        <fullName evidence="1">Uncharacterized protein</fullName>
    </submittedName>
</protein>
<dbReference type="Proteomes" id="UP000885695">
    <property type="component" value="Unassembled WGS sequence"/>
</dbReference>
<dbReference type="EMBL" id="DRHL01000088">
    <property type="protein sequence ID" value="HEB13650.1"/>
    <property type="molecule type" value="Genomic_DNA"/>
</dbReference>
<dbReference type="AlphaFoldDB" id="A0A7C1NJU1"/>
<proteinExistence type="predicted"/>
<reference evidence="1" key="1">
    <citation type="journal article" date="2020" name="mSystems">
        <title>Genome- and Community-Level Interaction Insights into Carbon Utilization and Element Cycling Functions of Hydrothermarchaeota in Hydrothermal Sediment.</title>
        <authorList>
            <person name="Zhou Z."/>
            <person name="Liu Y."/>
            <person name="Xu W."/>
            <person name="Pan J."/>
            <person name="Luo Z.H."/>
            <person name="Li M."/>
        </authorList>
    </citation>
    <scope>NUCLEOTIDE SEQUENCE [LARGE SCALE GENOMIC DNA]</scope>
    <source>
        <strain evidence="1">HyVt-369</strain>
    </source>
</reference>